<sequence length="271" mass="28752">MSFEKFVSATFLLSFTFISGTQALLPSGAIVPLYIYPTDSTGGVCATWTTYLNSITDNPDLPFYLVINPDSGPGADATPSSDYTACLPTVLALGSNVKLIGYVLTGYGVGRSSTDVLADVATYLNWPVSYRPTGIFFDETAATSEFLSQYTTYVNQVRTDIPSDSTVILNPGVNVADDSYFSIADFIVTVEDFYDDFSFPGSLVVNATEPASQQAVILHDAPSTLPAALIDAMTAAGIGASFITSEPQAVAYNTTPPYWASFAAELTASQS</sequence>
<keyword evidence="1" id="KW-0732">Signal</keyword>
<dbReference type="AlphaFoldDB" id="A0AAD7K3Y6"/>
<dbReference type="Proteomes" id="UP001215280">
    <property type="component" value="Unassembled WGS sequence"/>
</dbReference>
<dbReference type="InterPro" id="IPR021986">
    <property type="entry name" value="Spherulin4"/>
</dbReference>
<evidence type="ECO:0000256" key="1">
    <source>
        <dbReference type="SAM" id="SignalP"/>
    </source>
</evidence>
<name>A0AAD7K3Y6_9AGAR</name>
<dbReference type="PANTHER" id="PTHR35040">
    <property type="match status" value="1"/>
</dbReference>
<proteinExistence type="predicted"/>
<protein>
    <submittedName>
        <fullName evidence="2">Spherulation-specific family 4</fullName>
    </submittedName>
</protein>
<dbReference type="EMBL" id="JARJLG010000009">
    <property type="protein sequence ID" value="KAJ7777885.1"/>
    <property type="molecule type" value="Genomic_DNA"/>
</dbReference>
<feature type="signal peptide" evidence="1">
    <location>
        <begin position="1"/>
        <end position="23"/>
    </location>
</feature>
<comment type="caution">
    <text evidence="2">The sequence shown here is derived from an EMBL/GenBank/DDBJ whole genome shotgun (WGS) entry which is preliminary data.</text>
</comment>
<reference evidence="2" key="1">
    <citation type="submission" date="2023-03" db="EMBL/GenBank/DDBJ databases">
        <title>Massive genome expansion in bonnet fungi (Mycena s.s.) driven by repeated elements and novel gene families across ecological guilds.</title>
        <authorList>
            <consortium name="Lawrence Berkeley National Laboratory"/>
            <person name="Harder C.B."/>
            <person name="Miyauchi S."/>
            <person name="Viragh M."/>
            <person name="Kuo A."/>
            <person name="Thoen E."/>
            <person name="Andreopoulos B."/>
            <person name="Lu D."/>
            <person name="Skrede I."/>
            <person name="Drula E."/>
            <person name="Henrissat B."/>
            <person name="Morin E."/>
            <person name="Kohler A."/>
            <person name="Barry K."/>
            <person name="LaButti K."/>
            <person name="Morin E."/>
            <person name="Salamov A."/>
            <person name="Lipzen A."/>
            <person name="Mereny Z."/>
            <person name="Hegedus B."/>
            <person name="Baldrian P."/>
            <person name="Stursova M."/>
            <person name="Weitz H."/>
            <person name="Taylor A."/>
            <person name="Grigoriev I.V."/>
            <person name="Nagy L.G."/>
            <person name="Martin F."/>
            <person name="Kauserud H."/>
        </authorList>
    </citation>
    <scope>NUCLEOTIDE SEQUENCE</scope>
    <source>
        <strain evidence="2">CBHHK188m</strain>
    </source>
</reference>
<feature type="chain" id="PRO_5041971895" evidence="1">
    <location>
        <begin position="24"/>
        <end position="271"/>
    </location>
</feature>
<evidence type="ECO:0000313" key="2">
    <source>
        <dbReference type="EMBL" id="KAJ7777885.1"/>
    </source>
</evidence>
<dbReference type="Pfam" id="PF12138">
    <property type="entry name" value="Spherulin4"/>
    <property type="match status" value="1"/>
</dbReference>
<evidence type="ECO:0000313" key="3">
    <source>
        <dbReference type="Proteomes" id="UP001215280"/>
    </source>
</evidence>
<dbReference type="PANTHER" id="PTHR35040:SF9">
    <property type="entry name" value="4-LIKE CELL SURFACE PROTEIN, PUTATIVE (AFU_ORTHOLOGUE AFUA_4G14080)-RELATED"/>
    <property type="match status" value="1"/>
</dbReference>
<keyword evidence="3" id="KW-1185">Reference proteome</keyword>
<organism evidence="2 3">
    <name type="scientific">Mycena maculata</name>
    <dbReference type="NCBI Taxonomy" id="230809"/>
    <lineage>
        <taxon>Eukaryota</taxon>
        <taxon>Fungi</taxon>
        <taxon>Dikarya</taxon>
        <taxon>Basidiomycota</taxon>
        <taxon>Agaricomycotina</taxon>
        <taxon>Agaricomycetes</taxon>
        <taxon>Agaricomycetidae</taxon>
        <taxon>Agaricales</taxon>
        <taxon>Marasmiineae</taxon>
        <taxon>Mycenaceae</taxon>
        <taxon>Mycena</taxon>
    </lineage>
</organism>
<gene>
    <name evidence="2" type="ORF">DFH07DRAFT_567941</name>
</gene>
<accession>A0AAD7K3Y6</accession>